<name>A0A7S0CIQ0_9STRA</name>
<feature type="compositionally biased region" description="Polar residues" evidence="1">
    <location>
        <begin position="91"/>
        <end position="100"/>
    </location>
</feature>
<dbReference type="EMBL" id="HBEL01043614">
    <property type="protein sequence ID" value="CAD8424154.1"/>
    <property type="molecule type" value="Transcribed_RNA"/>
</dbReference>
<reference evidence="2" key="1">
    <citation type="submission" date="2021-01" db="EMBL/GenBank/DDBJ databases">
        <authorList>
            <person name="Corre E."/>
            <person name="Pelletier E."/>
            <person name="Niang G."/>
            <person name="Scheremetjew M."/>
            <person name="Finn R."/>
            <person name="Kale V."/>
            <person name="Holt S."/>
            <person name="Cochrane G."/>
            <person name="Meng A."/>
            <person name="Brown T."/>
            <person name="Cohen L."/>
        </authorList>
    </citation>
    <scope>NUCLEOTIDE SEQUENCE</scope>
    <source>
        <strain evidence="2">CCAP1064/1</strain>
    </source>
</reference>
<evidence type="ECO:0000256" key="1">
    <source>
        <dbReference type="SAM" id="MobiDB-lite"/>
    </source>
</evidence>
<evidence type="ECO:0008006" key="3">
    <source>
        <dbReference type="Google" id="ProtNLM"/>
    </source>
</evidence>
<evidence type="ECO:0000313" key="2">
    <source>
        <dbReference type="EMBL" id="CAD8424154.1"/>
    </source>
</evidence>
<gene>
    <name evidence="2" type="ORF">PINE0816_LOCUS20313</name>
</gene>
<proteinExistence type="predicted"/>
<feature type="region of interest" description="Disordered" evidence="1">
    <location>
        <begin position="89"/>
        <end position="108"/>
    </location>
</feature>
<protein>
    <recommendedName>
        <fullName evidence="3">UBA domain-containing protein</fullName>
    </recommendedName>
</protein>
<dbReference type="AlphaFoldDB" id="A0A7S0CIQ0"/>
<feature type="region of interest" description="Disordered" evidence="1">
    <location>
        <begin position="23"/>
        <end position="60"/>
    </location>
</feature>
<accession>A0A7S0CIQ0</accession>
<organism evidence="2">
    <name type="scientific">Proboscia inermis</name>
    <dbReference type="NCBI Taxonomy" id="420281"/>
    <lineage>
        <taxon>Eukaryota</taxon>
        <taxon>Sar</taxon>
        <taxon>Stramenopiles</taxon>
        <taxon>Ochrophyta</taxon>
        <taxon>Bacillariophyta</taxon>
        <taxon>Coscinodiscophyceae</taxon>
        <taxon>Rhizosoleniophycidae</taxon>
        <taxon>Rhizosoleniales</taxon>
        <taxon>Rhizosoleniaceae</taxon>
        <taxon>Proboscia</taxon>
    </lineage>
</organism>
<sequence length="150" mass="15586">MSDVEATNFELEKAVIESSLSSYYDSEVGRKQSSGKTSRERGLDVGRGITSSSTGASRGVASNVASAVSSNAAAASSTSTSLSASFPLSDVASSHGSSNEPVGGLTRDEYPETVQEFVVNGFELPKVIRAYELVGDNFDEMLAILMSSGV</sequence>